<sequence length="273" mass="31077">MIQYQSEHVTVFQSALYQTTSTVIQTKEMVLIVDPNWLPDEVEAIKQYVNTIKGERDTYLLFTHGDFDHIIGYQAFPDARVIGSSGLHHQSEKEQTLQMIREFDNKHYISRDYPIEFPRVDIVIHKDGQQLRLGDTTMTFYLAPGHTEDGVITVIEPLGIMIAGDYLSNFELPFIYQSAKAYMQTLEKADRIFAAHSIQLLVPGHGQTTADSSEMKRRLDMASDYLNRLCEAVLINNECALDALYKEHAFLSAFTTACHKENVSIIRSEFMGG</sequence>
<comment type="catalytic activity">
    <reaction evidence="1">
        <text>3',5'-cyclic CMP + H2O = CMP + H(+)</text>
        <dbReference type="Rhea" id="RHEA:72675"/>
        <dbReference type="ChEBI" id="CHEBI:15377"/>
        <dbReference type="ChEBI" id="CHEBI:15378"/>
        <dbReference type="ChEBI" id="CHEBI:58003"/>
        <dbReference type="ChEBI" id="CHEBI:60377"/>
    </reaction>
    <physiologicalReaction direction="left-to-right" evidence="1">
        <dbReference type="Rhea" id="RHEA:72676"/>
    </physiologicalReaction>
</comment>
<comment type="function">
    <text evidence="2">Counteracts the endogenous Pycsar antiviral defense system. Phosphodiesterase that enables metal-dependent hydrolysis of host cyclic nucleotide Pycsar defense signals such as cCMP and cUMP.</text>
</comment>
<dbReference type="SUPFAM" id="SSF56281">
    <property type="entry name" value="Metallo-hydrolase/oxidoreductase"/>
    <property type="match status" value="1"/>
</dbReference>
<organism evidence="5 6">
    <name type="scientific">Paenibacillus uliginis N3/975</name>
    <dbReference type="NCBI Taxonomy" id="1313296"/>
    <lineage>
        <taxon>Bacteria</taxon>
        <taxon>Bacillati</taxon>
        <taxon>Bacillota</taxon>
        <taxon>Bacilli</taxon>
        <taxon>Bacillales</taxon>
        <taxon>Paenibacillaceae</taxon>
        <taxon>Paenibacillus</taxon>
    </lineage>
</organism>
<dbReference type="CDD" id="cd06262">
    <property type="entry name" value="metallo-hydrolase-like_MBL-fold"/>
    <property type="match status" value="1"/>
</dbReference>
<dbReference type="EMBL" id="LT840184">
    <property type="protein sequence ID" value="SMF92029.1"/>
    <property type="molecule type" value="Genomic_DNA"/>
</dbReference>
<evidence type="ECO:0000256" key="3">
    <source>
        <dbReference type="ARBA" id="ARBA00048505"/>
    </source>
</evidence>
<dbReference type="InterPro" id="IPR036866">
    <property type="entry name" value="RibonucZ/Hydroxyglut_hydro"/>
</dbReference>
<gene>
    <name evidence="5" type="ORF">SAMN05661091_5655</name>
</gene>
<dbReference type="InterPro" id="IPR050662">
    <property type="entry name" value="Sec-metab_biosynth-thioest"/>
</dbReference>
<dbReference type="Pfam" id="PF00753">
    <property type="entry name" value="Lactamase_B"/>
    <property type="match status" value="1"/>
</dbReference>
<proteinExistence type="predicted"/>
<dbReference type="PANTHER" id="PTHR23131">
    <property type="entry name" value="ENDORIBONUCLEASE LACTB2"/>
    <property type="match status" value="1"/>
</dbReference>
<evidence type="ECO:0000313" key="6">
    <source>
        <dbReference type="Proteomes" id="UP000192940"/>
    </source>
</evidence>
<name>A0A1X7HTG6_9BACL</name>
<keyword evidence="6" id="KW-1185">Reference proteome</keyword>
<protein>
    <submittedName>
        <fullName evidence="5">Glyoxylase, beta-lactamase superfamily II</fullName>
    </submittedName>
</protein>
<dbReference type="Proteomes" id="UP000192940">
    <property type="component" value="Chromosome I"/>
</dbReference>
<dbReference type="SMART" id="SM00849">
    <property type="entry name" value="Lactamase_B"/>
    <property type="match status" value="1"/>
</dbReference>
<dbReference type="STRING" id="1313296.SAMN05661091_5655"/>
<dbReference type="Gene3D" id="3.60.15.10">
    <property type="entry name" value="Ribonuclease Z/Hydroxyacylglutathione hydrolase-like"/>
    <property type="match status" value="1"/>
</dbReference>
<evidence type="ECO:0000256" key="2">
    <source>
        <dbReference type="ARBA" id="ARBA00034301"/>
    </source>
</evidence>
<evidence type="ECO:0000259" key="4">
    <source>
        <dbReference type="SMART" id="SM00849"/>
    </source>
</evidence>
<dbReference type="AlphaFoldDB" id="A0A1X7HTG6"/>
<accession>A0A1X7HTG6</accession>
<comment type="catalytic activity">
    <reaction evidence="3">
        <text>3',5'-cyclic UMP + H2O = UMP + H(+)</text>
        <dbReference type="Rhea" id="RHEA:70575"/>
        <dbReference type="ChEBI" id="CHEBI:15377"/>
        <dbReference type="ChEBI" id="CHEBI:15378"/>
        <dbReference type="ChEBI" id="CHEBI:57865"/>
        <dbReference type="ChEBI" id="CHEBI:184387"/>
    </reaction>
    <physiologicalReaction direction="left-to-right" evidence="3">
        <dbReference type="Rhea" id="RHEA:70576"/>
    </physiologicalReaction>
</comment>
<dbReference type="PANTHER" id="PTHR23131:SF0">
    <property type="entry name" value="ENDORIBONUCLEASE LACTB2"/>
    <property type="match status" value="1"/>
</dbReference>
<dbReference type="RefSeq" id="WP_208916237.1">
    <property type="nucleotide sequence ID" value="NZ_LT840184.1"/>
</dbReference>
<dbReference type="InterPro" id="IPR001279">
    <property type="entry name" value="Metallo-B-lactamas"/>
</dbReference>
<evidence type="ECO:0000313" key="5">
    <source>
        <dbReference type="EMBL" id="SMF92029.1"/>
    </source>
</evidence>
<evidence type="ECO:0000256" key="1">
    <source>
        <dbReference type="ARBA" id="ARBA00034221"/>
    </source>
</evidence>
<feature type="domain" description="Metallo-beta-lactamase" evidence="4">
    <location>
        <begin position="18"/>
        <end position="205"/>
    </location>
</feature>
<reference evidence="5 6" key="1">
    <citation type="submission" date="2017-04" db="EMBL/GenBank/DDBJ databases">
        <authorList>
            <person name="Afonso C.L."/>
            <person name="Miller P.J."/>
            <person name="Scott M.A."/>
            <person name="Spackman E."/>
            <person name="Goraichik I."/>
            <person name="Dimitrov K.M."/>
            <person name="Suarez D.L."/>
            <person name="Swayne D.E."/>
        </authorList>
    </citation>
    <scope>NUCLEOTIDE SEQUENCE [LARGE SCALE GENOMIC DNA]</scope>
    <source>
        <strain evidence="5 6">N3/975</strain>
    </source>
</reference>